<dbReference type="Proteomes" id="UP000829354">
    <property type="component" value="Chromosome X"/>
</dbReference>
<proteinExistence type="predicted"/>
<accession>A0AAE9FEB6</accession>
<name>A0AAE9FEB6_CAEBR</name>
<organism evidence="1 2">
    <name type="scientific">Caenorhabditis briggsae</name>
    <dbReference type="NCBI Taxonomy" id="6238"/>
    <lineage>
        <taxon>Eukaryota</taxon>
        <taxon>Metazoa</taxon>
        <taxon>Ecdysozoa</taxon>
        <taxon>Nematoda</taxon>
        <taxon>Chromadorea</taxon>
        <taxon>Rhabditida</taxon>
        <taxon>Rhabditina</taxon>
        <taxon>Rhabditomorpha</taxon>
        <taxon>Rhabditoidea</taxon>
        <taxon>Rhabditidae</taxon>
        <taxon>Peloderinae</taxon>
        <taxon>Caenorhabditis</taxon>
    </lineage>
</organism>
<protein>
    <submittedName>
        <fullName evidence="1">Uncharacterized protein</fullName>
    </submittedName>
</protein>
<keyword evidence="2" id="KW-1185">Reference proteome</keyword>
<gene>
    <name evidence="1" type="ORF">L5515_017336</name>
</gene>
<dbReference type="EMBL" id="CP092625">
    <property type="protein sequence ID" value="UMM40826.1"/>
    <property type="molecule type" value="Genomic_DNA"/>
</dbReference>
<dbReference type="AlphaFoldDB" id="A0AAE9FEB6"/>
<evidence type="ECO:0000313" key="2">
    <source>
        <dbReference type="Proteomes" id="UP000829354"/>
    </source>
</evidence>
<evidence type="ECO:0000313" key="1">
    <source>
        <dbReference type="EMBL" id="UMM40826.1"/>
    </source>
</evidence>
<reference evidence="1 2" key="1">
    <citation type="submission" date="2022-04" db="EMBL/GenBank/DDBJ databases">
        <title>Chromosome-level reference genomes for two strains of Caenorhabditis briggsae: an improved platform for comparative genomics.</title>
        <authorList>
            <person name="Stevens L."/>
            <person name="Andersen E."/>
        </authorList>
    </citation>
    <scope>NUCLEOTIDE SEQUENCE [LARGE SCALE GENOMIC DNA]</scope>
    <source>
        <strain evidence="1">VX34</strain>
        <tissue evidence="1">Whole-organism</tissue>
    </source>
</reference>
<sequence length="81" mass="9267">MTCDGSNGNIMANCLSRNGCDLKELRNQLCVHFGTVTIYYDQRRFVFHELVSEKVTSSTTCFAALKCNNYQQKNFNFLILS</sequence>